<evidence type="ECO:0000256" key="2">
    <source>
        <dbReference type="HAMAP-Rule" id="MF_00984"/>
    </source>
</evidence>
<gene>
    <name evidence="5" type="primary">ssb</name>
    <name evidence="5" type="ORF">EBQ25_02295</name>
</gene>
<dbReference type="RefSeq" id="WP_122253345.1">
    <property type="nucleotide sequence ID" value="NZ_RDQL01000002.1"/>
</dbReference>
<reference evidence="5 6" key="1">
    <citation type="submission" date="2018-10" db="EMBL/GenBank/DDBJ databases">
        <title>Comamonadaceae CDC group NO-1 genome sequencing and assembly.</title>
        <authorList>
            <person name="Bernier A.-M."/>
            <person name="Bernard K."/>
        </authorList>
    </citation>
    <scope>NUCLEOTIDE SEQUENCE [LARGE SCALE GENOMIC DNA]</scope>
    <source>
        <strain evidence="5 6">NML161473</strain>
    </source>
</reference>
<keyword evidence="2" id="KW-0227">DNA damage</keyword>
<keyword evidence="2" id="KW-0234">DNA repair</keyword>
<evidence type="ECO:0000313" key="5">
    <source>
        <dbReference type="EMBL" id="RMX02079.1"/>
    </source>
</evidence>
<dbReference type="PANTHER" id="PTHR10302:SF27">
    <property type="entry name" value="SINGLE-STRANDED DNA-BINDING PROTEIN"/>
    <property type="match status" value="1"/>
</dbReference>
<keyword evidence="1 2" id="KW-0238">DNA-binding</keyword>
<organism evidence="5 6">
    <name type="scientific">Allofranklinella schreckenbergeri</name>
    <dbReference type="NCBI Taxonomy" id="1076744"/>
    <lineage>
        <taxon>Bacteria</taxon>
        <taxon>Pseudomonadati</taxon>
        <taxon>Pseudomonadota</taxon>
        <taxon>Betaproteobacteria</taxon>
        <taxon>Burkholderiales</taxon>
        <taxon>Comamonadaceae</taxon>
        <taxon>Allofranklinella</taxon>
    </lineage>
</organism>
<dbReference type="PROSITE" id="PS50935">
    <property type="entry name" value="SSB"/>
    <property type="match status" value="1"/>
</dbReference>
<dbReference type="AlphaFoldDB" id="A0A3M6QHY7"/>
<dbReference type="Pfam" id="PF00436">
    <property type="entry name" value="SSB"/>
    <property type="match status" value="1"/>
</dbReference>
<dbReference type="SUPFAM" id="SSF50249">
    <property type="entry name" value="Nucleic acid-binding proteins"/>
    <property type="match status" value="1"/>
</dbReference>
<dbReference type="InterPro" id="IPR011344">
    <property type="entry name" value="ssDNA-bd"/>
</dbReference>
<evidence type="ECO:0000256" key="3">
    <source>
        <dbReference type="RuleBase" id="RU000524"/>
    </source>
</evidence>
<comment type="caution">
    <text evidence="2">Lacks conserved residue(s) required for the propagation of feature annotation.</text>
</comment>
<dbReference type="Proteomes" id="UP000267035">
    <property type="component" value="Unassembled WGS sequence"/>
</dbReference>
<dbReference type="EMBL" id="RDQL01000002">
    <property type="protein sequence ID" value="RMX02079.1"/>
    <property type="molecule type" value="Genomic_DNA"/>
</dbReference>
<sequence length="178" mass="19441">MASINKVILIGNLGRDPELRTFPSGGQIATVGLATSEQWRDKQSGERREQTEWHNLVFNDRLAEIASQYLRKGSQIYVEGRLRTRKWQDQNGQERSTTEIRVDVMQMLGARGGSGGDGYDSQGGQSGYGGGYSRAPAQPYSAPAPAPMQQAPATPPAASHQPAPQQGYSDFEDDDIPF</sequence>
<dbReference type="InterPro" id="IPR000424">
    <property type="entry name" value="Primosome_PriB/ssb"/>
</dbReference>
<keyword evidence="2" id="KW-0233">DNA recombination</keyword>
<evidence type="ECO:0000256" key="1">
    <source>
        <dbReference type="ARBA" id="ARBA00023125"/>
    </source>
</evidence>
<evidence type="ECO:0000256" key="4">
    <source>
        <dbReference type="SAM" id="MobiDB-lite"/>
    </source>
</evidence>
<feature type="region of interest" description="Disordered" evidence="4">
    <location>
        <begin position="109"/>
        <end position="178"/>
    </location>
</feature>
<dbReference type="GO" id="GO:0006310">
    <property type="term" value="P:DNA recombination"/>
    <property type="evidence" value="ECO:0007669"/>
    <property type="project" value="UniProtKB-UniRule"/>
</dbReference>
<dbReference type="InterPro" id="IPR012340">
    <property type="entry name" value="NA-bd_OB-fold"/>
</dbReference>
<dbReference type="HAMAP" id="MF_00984">
    <property type="entry name" value="SSB"/>
    <property type="match status" value="1"/>
</dbReference>
<dbReference type="Gene3D" id="2.40.50.140">
    <property type="entry name" value="Nucleic acid-binding proteins"/>
    <property type="match status" value="1"/>
</dbReference>
<protein>
    <recommendedName>
        <fullName evidence="2 3">Single-stranded DNA-binding protein</fullName>
        <shortName evidence="2">SSB</shortName>
    </recommendedName>
</protein>
<comment type="subunit">
    <text evidence="2">Homotetramer.</text>
</comment>
<evidence type="ECO:0000313" key="6">
    <source>
        <dbReference type="Proteomes" id="UP000267035"/>
    </source>
</evidence>
<keyword evidence="2" id="KW-0235">DNA replication</keyword>
<dbReference type="NCBIfam" id="TIGR00621">
    <property type="entry name" value="ssb"/>
    <property type="match status" value="1"/>
</dbReference>
<feature type="short sequence motif" description="Important for interaction with partner proteins" evidence="2">
    <location>
        <begin position="173"/>
        <end position="178"/>
    </location>
</feature>
<accession>A0A3M6QHY7</accession>
<dbReference type="GO" id="GO:0006281">
    <property type="term" value="P:DNA repair"/>
    <property type="evidence" value="ECO:0007669"/>
    <property type="project" value="UniProtKB-UniRule"/>
</dbReference>
<keyword evidence="6" id="KW-1185">Reference proteome</keyword>
<comment type="function">
    <text evidence="2">Plays an important role in DNA replication, recombination and repair. Binds to ssDNA and to an array of partner proteins to recruit them to their sites of action during DNA metabolism.</text>
</comment>
<proteinExistence type="inferred from homology"/>
<dbReference type="GO" id="GO:0009295">
    <property type="term" value="C:nucleoid"/>
    <property type="evidence" value="ECO:0007669"/>
    <property type="project" value="TreeGrafter"/>
</dbReference>
<dbReference type="GO" id="GO:0003697">
    <property type="term" value="F:single-stranded DNA binding"/>
    <property type="evidence" value="ECO:0007669"/>
    <property type="project" value="UniProtKB-UniRule"/>
</dbReference>
<feature type="compositionally biased region" description="Low complexity" evidence="4">
    <location>
        <begin position="133"/>
        <end position="166"/>
    </location>
</feature>
<dbReference type="CDD" id="cd04496">
    <property type="entry name" value="SSB_OBF"/>
    <property type="match status" value="1"/>
</dbReference>
<dbReference type="GO" id="GO:0006260">
    <property type="term" value="P:DNA replication"/>
    <property type="evidence" value="ECO:0007669"/>
    <property type="project" value="UniProtKB-UniRule"/>
</dbReference>
<name>A0A3M6QHY7_9BURK</name>
<dbReference type="PANTHER" id="PTHR10302">
    <property type="entry name" value="SINGLE-STRANDED DNA-BINDING PROTEIN"/>
    <property type="match status" value="1"/>
</dbReference>
<comment type="caution">
    <text evidence="5">The sequence shown here is derived from an EMBL/GenBank/DDBJ whole genome shotgun (WGS) entry which is preliminary data.</text>
</comment>